<dbReference type="AlphaFoldDB" id="A0A5S3PDP5"/>
<gene>
    <name evidence="1" type="ORF">FEE95_21725</name>
</gene>
<dbReference type="OrthoDB" id="1354978at2"/>
<evidence type="ECO:0000313" key="1">
    <source>
        <dbReference type="EMBL" id="TMM52033.1"/>
    </source>
</evidence>
<accession>A0A5S3PDP5</accession>
<keyword evidence="2" id="KW-1185">Reference proteome</keyword>
<proteinExistence type="predicted"/>
<protein>
    <submittedName>
        <fullName evidence="1">Uncharacterized protein</fullName>
    </submittedName>
</protein>
<dbReference type="EMBL" id="VATY01000007">
    <property type="protein sequence ID" value="TMM52033.1"/>
    <property type="molecule type" value="Genomic_DNA"/>
</dbReference>
<name>A0A5S3PDP5_9FLAO</name>
<organism evidence="1 2">
    <name type="scientific">Maribacter algarum</name>
    <name type="common">ex Zhang et al. 2020</name>
    <dbReference type="NCBI Taxonomy" id="2578118"/>
    <lineage>
        <taxon>Bacteria</taxon>
        <taxon>Pseudomonadati</taxon>
        <taxon>Bacteroidota</taxon>
        <taxon>Flavobacteriia</taxon>
        <taxon>Flavobacteriales</taxon>
        <taxon>Flavobacteriaceae</taxon>
        <taxon>Maribacter</taxon>
    </lineage>
</organism>
<dbReference type="RefSeq" id="WP_138660151.1">
    <property type="nucleotide sequence ID" value="NZ_VATY01000007.1"/>
</dbReference>
<reference evidence="1 2" key="1">
    <citation type="submission" date="2019-05" db="EMBL/GenBank/DDBJ databases">
        <authorList>
            <person name="Zhang J.-Y."/>
            <person name="Feg X."/>
            <person name="Du Z.-J."/>
        </authorList>
    </citation>
    <scope>NUCLEOTIDE SEQUENCE [LARGE SCALE GENOMIC DNA]</scope>
    <source>
        <strain evidence="1 2">RZ26</strain>
    </source>
</reference>
<comment type="caution">
    <text evidence="1">The sequence shown here is derived from an EMBL/GenBank/DDBJ whole genome shotgun (WGS) entry which is preliminary data.</text>
</comment>
<dbReference type="Proteomes" id="UP000310314">
    <property type="component" value="Unassembled WGS sequence"/>
</dbReference>
<evidence type="ECO:0000313" key="2">
    <source>
        <dbReference type="Proteomes" id="UP000310314"/>
    </source>
</evidence>
<sequence>MSKEILIKGYVEKVNKNYNSLEYYFDDELKFLQPLNLAKYEVINCLMIEQFNAAITLTNHMTERMLKLALIEKTTHGLKISEKDINELNKTITEASNLYDSEKMSQTIKLVYNEGLITEQEKTYLDKVIRDKIRNSFSHAEMEKVNKGKKDQIELRSFKFTEVQKSINEGSPIPKKQIKVSTKVPFLQSEIQKMKAEEIAFPYFKNIYKIAKNIDRRLDVKKEYYK</sequence>